<proteinExistence type="predicted"/>
<dbReference type="EMBL" id="AMCI01008590">
    <property type="protein sequence ID" value="EJW90813.1"/>
    <property type="molecule type" value="Genomic_DNA"/>
</dbReference>
<reference evidence="2" key="1">
    <citation type="journal article" date="2012" name="PLoS ONE">
        <title>Gene sets for utilization of primary and secondary nutrition supplies in the distal gut of endangered iberian lynx.</title>
        <authorList>
            <person name="Alcaide M."/>
            <person name="Messina E."/>
            <person name="Richter M."/>
            <person name="Bargiela R."/>
            <person name="Peplies J."/>
            <person name="Huws S.A."/>
            <person name="Newbold C.J."/>
            <person name="Golyshin P.N."/>
            <person name="Simon M.A."/>
            <person name="Lopez G."/>
            <person name="Yakimov M.M."/>
            <person name="Ferrer M."/>
        </authorList>
    </citation>
    <scope>NUCLEOTIDE SEQUENCE</scope>
</reference>
<feature type="region of interest" description="Disordered" evidence="1">
    <location>
        <begin position="1"/>
        <end position="34"/>
    </location>
</feature>
<feature type="compositionally biased region" description="Basic residues" evidence="1">
    <location>
        <begin position="19"/>
        <end position="34"/>
    </location>
</feature>
<comment type="caution">
    <text evidence="2">The sequence shown here is derived from an EMBL/GenBank/DDBJ whole genome shotgun (WGS) entry which is preliminary data.</text>
</comment>
<sequence length="34" mass="3753">MAKRQENSSEDTAAPSRRTVTRSMKHTRAHPASG</sequence>
<evidence type="ECO:0000256" key="1">
    <source>
        <dbReference type="SAM" id="MobiDB-lite"/>
    </source>
</evidence>
<dbReference type="AlphaFoldDB" id="J9F8P0"/>
<gene>
    <name evidence="2" type="ORF">EVA_21079</name>
</gene>
<organism evidence="2">
    <name type="scientific">gut metagenome</name>
    <dbReference type="NCBI Taxonomy" id="749906"/>
    <lineage>
        <taxon>unclassified sequences</taxon>
        <taxon>metagenomes</taxon>
        <taxon>organismal metagenomes</taxon>
    </lineage>
</organism>
<accession>J9F8P0</accession>
<evidence type="ECO:0000313" key="2">
    <source>
        <dbReference type="EMBL" id="EJW90813.1"/>
    </source>
</evidence>
<protein>
    <submittedName>
        <fullName evidence="2">Uncharacterized protein</fullName>
    </submittedName>
</protein>
<name>J9F8P0_9ZZZZ</name>